<dbReference type="EMBL" id="CP136336">
    <property type="protein sequence ID" value="WOB07075.1"/>
    <property type="molecule type" value="Genomic_DNA"/>
</dbReference>
<dbReference type="SUPFAM" id="SSF54523">
    <property type="entry name" value="Pili subunits"/>
    <property type="match status" value="1"/>
</dbReference>
<dbReference type="InterPro" id="IPR045584">
    <property type="entry name" value="Pilin-like"/>
</dbReference>
<dbReference type="NCBIfam" id="TIGR02532">
    <property type="entry name" value="IV_pilin_GFxxxE"/>
    <property type="match status" value="1"/>
</dbReference>
<dbReference type="InterPro" id="IPR012902">
    <property type="entry name" value="N_methyl_site"/>
</dbReference>
<evidence type="ECO:0000313" key="4">
    <source>
        <dbReference type="Proteomes" id="UP001303946"/>
    </source>
</evidence>
<dbReference type="InterPro" id="IPR031982">
    <property type="entry name" value="PilE-like"/>
</dbReference>
<keyword evidence="4" id="KW-1185">Reference proteome</keyword>
<keyword evidence="2" id="KW-1133">Transmembrane helix</keyword>
<dbReference type="PANTHER" id="PTHR30093">
    <property type="entry name" value="GENERAL SECRETION PATHWAY PROTEIN G"/>
    <property type="match status" value="1"/>
</dbReference>
<gene>
    <name evidence="3" type="ORF">RXV79_19400</name>
</gene>
<protein>
    <submittedName>
        <fullName evidence="3">Type IV pilin protein</fullName>
    </submittedName>
</protein>
<evidence type="ECO:0000256" key="1">
    <source>
        <dbReference type="ARBA" id="ARBA00022481"/>
    </source>
</evidence>
<dbReference type="Pfam" id="PF16732">
    <property type="entry name" value="ComP_DUS"/>
    <property type="match status" value="1"/>
</dbReference>
<feature type="transmembrane region" description="Helical" evidence="2">
    <location>
        <begin position="7"/>
        <end position="28"/>
    </location>
</feature>
<reference evidence="3 4" key="1">
    <citation type="submission" date="2023-10" db="EMBL/GenBank/DDBJ databases">
        <title>Bacteria for the degradation of biodegradable plastic PBAT(Polybutylene adipate terephthalate).</title>
        <authorList>
            <person name="Weon H.-Y."/>
            <person name="Yeon J."/>
        </authorList>
    </citation>
    <scope>NUCLEOTIDE SEQUENCE [LARGE SCALE GENOMIC DNA]</scope>
    <source>
        <strain evidence="3 4">SBD 7-3</strain>
    </source>
</reference>
<dbReference type="Pfam" id="PF07963">
    <property type="entry name" value="N_methyl"/>
    <property type="match status" value="1"/>
</dbReference>
<evidence type="ECO:0000313" key="3">
    <source>
        <dbReference type="EMBL" id="WOB07075.1"/>
    </source>
</evidence>
<dbReference type="Proteomes" id="UP001303946">
    <property type="component" value="Chromosome"/>
</dbReference>
<dbReference type="Gene3D" id="3.30.700.10">
    <property type="entry name" value="Glycoprotein, Type 4 Pilin"/>
    <property type="match status" value="1"/>
</dbReference>
<dbReference type="InterPro" id="IPR000983">
    <property type="entry name" value="Bac_GSPG_pilin"/>
</dbReference>
<keyword evidence="1" id="KW-0488">Methylation</keyword>
<keyword evidence="2" id="KW-0812">Transmembrane</keyword>
<keyword evidence="2" id="KW-0472">Membrane</keyword>
<evidence type="ECO:0000256" key="2">
    <source>
        <dbReference type="SAM" id="Phobius"/>
    </source>
</evidence>
<organism evidence="3 4">
    <name type="scientific">Piscinibacter gummiphilus</name>
    <dbReference type="NCBI Taxonomy" id="946333"/>
    <lineage>
        <taxon>Bacteria</taxon>
        <taxon>Pseudomonadati</taxon>
        <taxon>Pseudomonadota</taxon>
        <taxon>Betaproteobacteria</taxon>
        <taxon>Burkholderiales</taxon>
        <taxon>Sphaerotilaceae</taxon>
        <taxon>Piscinibacter</taxon>
    </lineage>
</organism>
<proteinExistence type="predicted"/>
<sequence>MQRLHRGFTLIEMMIVTAIVGILASIAVPSFQGPLYKARRIDGVSALLQLQLSQEQWRSSNSQYASLAELRTPAASGLRYYTLAVADASASGYSLIATATGAQAGDRPCRVLRVTVTNGQATRASGDDERHANNDADNRRCWGI</sequence>
<name>A0ABZ0CQ02_9BURK</name>
<dbReference type="PRINTS" id="PR00813">
    <property type="entry name" value="BCTERIALGSPG"/>
</dbReference>
<dbReference type="PROSITE" id="PS00409">
    <property type="entry name" value="PROKAR_NTER_METHYL"/>
    <property type="match status" value="1"/>
</dbReference>
<accession>A0ABZ0CQ02</accession>
<dbReference type="RefSeq" id="WP_316699751.1">
    <property type="nucleotide sequence ID" value="NZ_CP136336.1"/>
</dbReference>